<protein>
    <recommendedName>
        <fullName evidence="4">CHCH domain-containing protein</fullName>
    </recommendedName>
</protein>
<evidence type="ECO:0008006" key="4">
    <source>
        <dbReference type="Google" id="ProtNLM"/>
    </source>
</evidence>
<dbReference type="AlphaFoldDB" id="A0A564ZFE4"/>
<dbReference type="InterPro" id="IPR052632">
    <property type="entry name" value="MICOS_subunit_Mic19"/>
</dbReference>
<organism evidence="2 3">
    <name type="scientific">Hymenolepis diminuta</name>
    <name type="common">Rat tapeworm</name>
    <dbReference type="NCBI Taxonomy" id="6216"/>
    <lineage>
        <taxon>Eukaryota</taxon>
        <taxon>Metazoa</taxon>
        <taxon>Spiralia</taxon>
        <taxon>Lophotrochozoa</taxon>
        <taxon>Platyhelminthes</taxon>
        <taxon>Cestoda</taxon>
        <taxon>Eucestoda</taxon>
        <taxon>Cyclophyllidea</taxon>
        <taxon>Hymenolepididae</taxon>
        <taxon>Hymenolepis</taxon>
    </lineage>
</organism>
<sequence>MGSVFGTPTPHDVTFTRSEILVSEDVVDRLRDQESSISEKVASQIPTLAPAPPKTQASPPNHQIPEPVLEKKVDPPITTLHGLTYSSEEADKRFEALLRRLGEKNDMNLKLAEDEYTKVVDRLQSKYLKHSPEACCVDAQNVVMDCYKANGEHSLNCSKEVESFVRCVAAFRAARTKSPSSDFL</sequence>
<dbReference type="Proteomes" id="UP000321570">
    <property type="component" value="Unassembled WGS sequence"/>
</dbReference>
<proteinExistence type="predicted"/>
<evidence type="ECO:0000313" key="2">
    <source>
        <dbReference type="EMBL" id="VUZ57558.1"/>
    </source>
</evidence>
<feature type="region of interest" description="Disordered" evidence="1">
    <location>
        <begin position="32"/>
        <end position="67"/>
    </location>
</feature>
<keyword evidence="3" id="KW-1185">Reference proteome</keyword>
<dbReference type="EMBL" id="CABIJS010000719">
    <property type="protein sequence ID" value="VUZ57558.1"/>
    <property type="molecule type" value="Genomic_DNA"/>
</dbReference>
<dbReference type="GO" id="GO:0007007">
    <property type="term" value="P:inner mitochondrial membrane organization"/>
    <property type="evidence" value="ECO:0007669"/>
    <property type="project" value="TreeGrafter"/>
</dbReference>
<name>A0A564ZFE4_HYMDI</name>
<dbReference type="GO" id="GO:0061617">
    <property type="term" value="C:MICOS complex"/>
    <property type="evidence" value="ECO:0007669"/>
    <property type="project" value="TreeGrafter"/>
</dbReference>
<evidence type="ECO:0000256" key="1">
    <source>
        <dbReference type="SAM" id="MobiDB-lite"/>
    </source>
</evidence>
<evidence type="ECO:0000313" key="3">
    <source>
        <dbReference type="Proteomes" id="UP000321570"/>
    </source>
</evidence>
<dbReference type="PANTHER" id="PTHR21588">
    <property type="entry name" value="COILED-COIL-HELIX-COILED-COIL-HELIX DOMAIN CONTAINING 6"/>
    <property type="match status" value="1"/>
</dbReference>
<dbReference type="PANTHER" id="PTHR21588:SF18">
    <property type="entry name" value="MICOS COMPLEX SUBUNIT MIC19"/>
    <property type="match status" value="1"/>
</dbReference>
<accession>A0A564ZFE4</accession>
<gene>
    <name evidence="2" type="ORF">WMSIL1_LOCUS15110</name>
</gene>
<reference evidence="2 3" key="1">
    <citation type="submission" date="2019-07" db="EMBL/GenBank/DDBJ databases">
        <authorList>
            <person name="Jastrzebski P J."/>
            <person name="Paukszto L."/>
            <person name="Jastrzebski P J."/>
        </authorList>
    </citation>
    <scope>NUCLEOTIDE SEQUENCE [LARGE SCALE GENOMIC DNA]</scope>
    <source>
        <strain evidence="2 3">WMS-il1</strain>
    </source>
</reference>